<dbReference type="AlphaFoldDB" id="A0A089PLU7"/>
<keyword evidence="1" id="KW-0732">Signal</keyword>
<evidence type="ECO:0000313" key="4">
    <source>
        <dbReference type="EMBL" id="MDQ2310758.1"/>
    </source>
</evidence>
<dbReference type="Proteomes" id="UP000036196">
    <property type="component" value="Unassembled WGS sequence"/>
</dbReference>
<proteinExistence type="predicted"/>
<evidence type="ECO:0000256" key="1">
    <source>
        <dbReference type="SAM" id="SignalP"/>
    </source>
</evidence>
<comment type="caution">
    <text evidence="3">The sequence shown here is derived from an EMBL/GenBank/DDBJ whole genome shotgun (WGS) entry which is preliminary data.</text>
</comment>
<reference evidence="2" key="3">
    <citation type="submission" date="2024-02" db="EMBL/GenBank/DDBJ databases">
        <authorList>
            <consortium name="Clinical and Environmental Microbiology Branch: Whole genome sequencing antimicrobial resistance pathogens in the healthcare setting"/>
        </authorList>
    </citation>
    <scope>NUCLEOTIDE SEQUENCE</scope>
    <source>
        <strain evidence="2">2021DK-00143</strain>
    </source>
</reference>
<gene>
    <name evidence="3" type="ORF">ABW06_02380</name>
    <name evidence="2" type="ORF">QEG54_004239</name>
    <name evidence="4" type="ORF">RBJ30_16850</name>
</gene>
<dbReference type="Proteomes" id="UP001236270">
    <property type="component" value="Unassembled WGS sequence"/>
</dbReference>
<dbReference type="RefSeq" id="WP_043086484.1">
    <property type="nucleotide sequence ID" value="NZ_CACVCI010000001.1"/>
</dbReference>
<protein>
    <submittedName>
        <fullName evidence="3">Uncharacterized protein</fullName>
    </submittedName>
</protein>
<dbReference type="KEGG" id="pge:LG71_13345"/>
<dbReference type="PATRIC" id="fig|61647.13.peg.4822"/>
<evidence type="ECO:0000313" key="3">
    <source>
        <dbReference type="EMBL" id="KMK16085.1"/>
    </source>
</evidence>
<name>A0A089PLU7_PLUGE</name>
<dbReference type="GeneID" id="61385696"/>
<reference evidence="4" key="2">
    <citation type="submission" date="2023-08" db="EMBL/GenBank/DDBJ databases">
        <title>WGS of pathogenic bacterial species, Los Angeles County Public Health Laboratories.</title>
        <authorList>
            <person name="Garrigues J.M."/>
            <person name="Green N.M."/>
        </authorList>
    </citation>
    <scope>NUCLEOTIDE SEQUENCE</scope>
    <source>
        <strain evidence="4">LACPHL-BACT-2023-00068</strain>
    </source>
</reference>
<accession>A0A089PLU7</accession>
<organism evidence="3 5">
    <name type="scientific">Pluralibacter gergoviae</name>
    <name type="common">Enterobacter gergoviae</name>
    <dbReference type="NCBI Taxonomy" id="61647"/>
    <lineage>
        <taxon>Bacteria</taxon>
        <taxon>Pseudomonadati</taxon>
        <taxon>Pseudomonadota</taxon>
        <taxon>Gammaproteobacteria</taxon>
        <taxon>Enterobacterales</taxon>
        <taxon>Enterobacteriaceae</taxon>
        <taxon>Pluralibacter</taxon>
    </lineage>
</organism>
<keyword evidence="5" id="KW-1185">Reference proteome</keyword>
<evidence type="ECO:0000313" key="2">
    <source>
        <dbReference type="EMBL" id="EML1473436.1"/>
    </source>
</evidence>
<dbReference type="eggNOG" id="ENOG5033CSM">
    <property type="taxonomic scope" value="Bacteria"/>
</dbReference>
<dbReference type="EMBL" id="LDZF01000002">
    <property type="protein sequence ID" value="KMK16085.1"/>
    <property type="molecule type" value="Genomic_DNA"/>
</dbReference>
<feature type="signal peptide" evidence="1">
    <location>
        <begin position="1"/>
        <end position="19"/>
    </location>
</feature>
<dbReference type="OrthoDB" id="6547554at2"/>
<dbReference type="EMBL" id="ABLOKC030000029">
    <property type="protein sequence ID" value="EML1473436.1"/>
    <property type="molecule type" value="Genomic_DNA"/>
</dbReference>
<evidence type="ECO:0000313" key="5">
    <source>
        <dbReference type="Proteomes" id="UP000036196"/>
    </source>
</evidence>
<reference evidence="3 5" key="1">
    <citation type="submission" date="2015-05" db="EMBL/GenBank/DDBJ databases">
        <title>Genome sequences of Pluralibacter gergoviae.</title>
        <authorList>
            <person name="Greninger A.L."/>
            <person name="Miller S."/>
        </authorList>
    </citation>
    <scope>NUCLEOTIDE SEQUENCE [LARGE SCALE GENOMIC DNA]</scope>
    <source>
        <strain evidence="3 5">JS81F13</strain>
    </source>
</reference>
<feature type="chain" id="PRO_5015029620" evidence="1">
    <location>
        <begin position="20"/>
        <end position="79"/>
    </location>
</feature>
<sequence length="79" mass="8405">MKQPLSLLMLSLFAVKAQAFTSKIPSEPAGNSDVAARASYAFATFHTLDVKNVQPGLCNAVSVNGCNCPFCTQLRSLGR</sequence>
<dbReference type="EMBL" id="JAVDNV010000012">
    <property type="protein sequence ID" value="MDQ2310758.1"/>
    <property type="molecule type" value="Genomic_DNA"/>
</dbReference>